<protein>
    <recommendedName>
        <fullName evidence="5">Release factor glutamine methyltransferase</fullName>
        <shortName evidence="5">RF MTase</shortName>
        <ecNumber evidence="5">2.1.1.297</ecNumber>
    </recommendedName>
    <alternativeName>
        <fullName evidence="5">N5-glutamine methyltransferase PrmC</fullName>
    </alternativeName>
    <alternativeName>
        <fullName evidence="5">Protein-(glutamine-N5) MTase PrmC</fullName>
    </alternativeName>
    <alternativeName>
        <fullName evidence="5">Protein-glutamine N-methyltransferase PrmC</fullName>
    </alternativeName>
</protein>
<evidence type="ECO:0000256" key="5">
    <source>
        <dbReference type="HAMAP-Rule" id="MF_02126"/>
    </source>
</evidence>
<name>A0ABX2SXK2_9BACL</name>
<organism evidence="7 8">
    <name type="scientific">Gemelliphila palaticanis</name>
    <dbReference type="NCBI Taxonomy" id="81950"/>
    <lineage>
        <taxon>Bacteria</taxon>
        <taxon>Bacillati</taxon>
        <taxon>Bacillota</taxon>
        <taxon>Bacilli</taxon>
        <taxon>Bacillales</taxon>
        <taxon>Gemellaceae</taxon>
        <taxon>Gemelliphila</taxon>
    </lineage>
</organism>
<keyword evidence="3 5" id="KW-0949">S-adenosyl-L-methionine</keyword>
<comment type="similarity">
    <text evidence="5">Belongs to the protein N5-glutamine methyltransferase family. PrmC subfamily.</text>
</comment>
<dbReference type="Gene3D" id="3.40.50.150">
    <property type="entry name" value="Vaccinia Virus protein VP39"/>
    <property type="match status" value="1"/>
</dbReference>
<dbReference type="GO" id="GO:0032259">
    <property type="term" value="P:methylation"/>
    <property type="evidence" value="ECO:0007669"/>
    <property type="project" value="UniProtKB-KW"/>
</dbReference>
<dbReference type="InterPro" id="IPR050320">
    <property type="entry name" value="N5-glutamine_MTase"/>
</dbReference>
<dbReference type="PANTHER" id="PTHR18895:SF74">
    <property type="entry name" value="MTRF1L RELEASE FACTOR GLUTAMINE METHYLTRANSFERASE"/>
    <property type="match status" value="1"/>
</dbReference>
<evidence type="ECO:0000313" key="8">
    <source>
        <dbReference type="Proteomes" id="UP000531840"/>
    </source>
</evidence>
<comment type="caution">
    <text evidence="7">The sequence shown here is derived from an EMBL/GenBank/DDBJ whole genome shotgun (WGS) entry which is preliminary data.</text>
</comment>
<dbReference type="InterPro" id="IPR007848">
    <property type="entry name" value="Small_mtfrase_dom"/>
</dbReference>
<dbReference type="InterPro" id="IPR029063">
    <property type="entry name" value="SAM-dependent_MTases_sf"/>
</dbReference>
<dbReference type="Proteomes" id="UP000531840">
    <property type="component" value="Unassembled WGS sequence"/>
</dbReference>
<dbReference type="NCBIfam" id="TIGR00536">
    <property type="entry name" value="hemK_fam"/>
    <property type="match status" value="1"/>
</dbReference>
<accession>A0ABX2SXK2</accession>
<dbReference type="GO" id="GO:0102559">
    <property type="term" value="F:peptide chain release factor N(5)-glutamine methyltransferase activity"/>
    <property type="evidence" value="ECO:0007669"/>
    <property type="project" value="UniProtKB-EC"/>
</dbReference>
<keyword evidence="2 5" id="KW-0808">Transferase</keyword>
<comment type="function">
    <text evidence="5">Methylates the class 1 translation termination release factors RF1/PrfA and RF2/PrfB on the glutamine residue of the universally conserved GGQ motif.</text>
</comment>
<dbReference type="SUPFAM" id="SSF53335">
    <property type="entry name" value="S-adenosyl-L-methionine-dependent methyltransferases"/>
    <property type="match status" value="1"/>
</dbReference>
<dbReference type="Pfam" id="PF05175">
    <property type="entry name" value="MTS"/>
    <property type="match status" value="1"/>
</dbReference>
<comment type="catalytic activity">
    <reaction evidence="4 5">
        <text>L-glutaminyl-[peptide chain release factor] + S-adenosyl-L-methionine = N(5)-methyl-L-glutaminyl-[peptide chain release factor] + S-adenosyl-L-homocysteine + H(+)</text>
        <dbReference type="Rhea" id="RHEA:42896"/>
        <dbReference type="Rhea" id="RHEA-COMP:10271"/>
        <dbReference type="Rhea" id="RHEA-COMP:10272"/>
        <dbReference type="ChEBI" id="CHEBI:15378"/>
        <dbReference type="ChEBI" id="CHEBI:30011"/>
        <dbReference type="ChEBI" id="CHEBI:57856"/>
        <dbReference type="ChEBI" id="CHEBI:59789"/>
        <dbReference type="ChEBI" id="CHEBI:61891"/>
        <dbReference type="EC" id="2.1.1.297"/>
    </reaction>
</comment>
<evidence type="ECO:0000313" key="7">
    <source>
        <dbReference type="EMBL" id="NYS46982.1"/>
    </source>
</evidence>
<dbReference type="EC" id="2.1.1.297" evidence="5"/>
<evidence type="ECO:0000256" key="1">
    <source>
        <dbReference type="ARBA" id="ARBA00022603"/>
    </source>
</evidence>
<dbReference type="InterPro" id="IPR019874">
    <property type="entry name" value="RF_methyltr_PrmC"/>
</dbReference>
<feature type="domain" description="Methyltransferase small" evidence="6">
    <location>
        <begin position="104"/>
        <end position="192"/>
    </location>
</feature>
<sequence>MKREQALYKACSLLREQAKEESLARFLLQYLLEEDTQNFNKNFDNILAKDLEIKFFDLIDKHINNDMPLSHLLGLDYFYDRKFYVTKDVLSPRMETEELVYNVINHIKEKDDNLAVLDLCTGSGIIGITLKKEIPNLEVTCSDISEEALKVAKKNAINLEADIDIIQSDLFENIYGKYDLIVSNPPYISYSDKKTISNNVLNYDPHLALFAEENGMYFYRKILENAKNYLNDNGVIFFEIGYNQKNDIEKLAENNYYKCKVIKDINGKDRIAIIKKQL</sequence>
<gene>
    <name evidence="5 7" type="primary">prmC</name>
    <name evidence="7" type="ORF">HZY85_02085</name>
</gene>
<dbReference type="PANTHER" id="PTHR18895">
    <property type="entry name" value="HEMK METHYLTRANSFERASE"/>
    <property type="match status" value="1"/>
</dbReference>
<dbReference type="EMBL" id="JACBYF010000002">
    <property type="protein sequence ID" value="NYS46982.1"/>
    <property type="molecule type" value="Genomic_DNA"/>
</dbReference>
<evidence type="ECO:0000256" key="4">
    <source>
        <dbReference type="ARBA" id="ARBA00048391"/>
    </source>
</evidence>
<feature type="binding site" evidence="5">
    <location>
        <position position="143"/>
    </location>
    <ligand>
        <name>S-adenosyl-L-methionine</name>
        <dbReference type="ChEBI" id="CHEBI:59789"/>
    </ligand>
</feature>
<dbReference type="InterPro" id="IPR004556">
    <property type="entry name" value="HemK-like"/>
</dbReference>
<evidence type="ECO:0000256" key="2">
    <source>
        <dbReference type="ARBA" id="ARBA00022679"/>
    </source>
</evidence>
<dbReference type="Gene3D" id="1.10.8.10">
    <property type="entry name" value="DNA helicase RuvA subunit, C-terminal domain"/>
    <property type="match status" value="1"/>
</dbReference>
<feature type="binding site" evidence="5">
    <location>
        <begin position="184"/>
        <end position="187"/>
    </location>
    <ligand>
        <name>substrate</name>
    </ligand>
</feature>
<dbReference type="RefSeq" id="WP_179940343.1">
    <property type="nucleotide sequence ID" value="NZ_JACBYF010000002.1"/>
</dbReference>
<dbReference type="HAMAP" id="MF_02126">
    <property type="entry name" value="RF_methyltr_PrmC"/>
    <property type="match status" value="1"/>
</dbReference>
<reference evidence="7 8" key="1">
    <citation type="submission" date="2020-07" db="EMBL/GenBank/DDBJ databases">
        <title>MOT database genomes.</title>
        <authorList>
            <person name="Joseph S."/>
            <person name="Aduse-Opoku J."/>
            <person name="Hashim A."/>
            <person name="Wade W."/>
            <person name="Curtis M."/>
        </authorList>
    </citation>
    <scope>NUCLEOTIDE SEQUENCE [LARGE SCALE GENOMIC DNA]</scope>
    <source>
        <strain evidence="7 8">CIP 106318</strain>
    </source>
</reference>
<evidence type="ECO:0000256" key="3">
    <source>
        <dbReference type="ARBA" id="ARBA00022691"/>
    </source>
</evidence>
<dbReference type="InterPro" id="IPR002052">
    <property type="entry name" value="DNA_methylase_N6_adenine_CS"/>
</dbReference>
<dbReference type="PROSITE" id="PS00092">
    <property type="entry name" value="N6_MTASE"/>
    <property type="match status" value="1"/>
</dbReference>
<proteinExistence type="inferred from homology"/>
<keyword evidence="1 5" id="KW-0489">Methyltransferase</keyword>
<evidence type="ECO:0000259" key="6">
    <source>
        <dbReference type="Pfam" id="PF05175"/>
    </source>
</evidence>
<dbReference type="CDD" id="cd02440">
    <property type="entry name" value="AdoMet_MTases"/>
    <property type="match status" value="1"/>
</dbReference>
<dbReference type="NCBIfam" id="TIGR03534">
    <property type="entry name" value="RF_mod_PrmC"/>
    <property type="match status" value="1"/>
</dbReference>
<keyword evidence="8" id="KW-1185">Reference proteome</keyword>
<feature type="binding site" evidence="5">
    <location>
        <position position="184"/>
    </location>
    <ligand>
        <name>S-adenosyl-L-methionine</name>
        <dbReference type="ChEBI" id="CHEBI:59789"/>
    </ligand>
</feature>
<comment type="caution">
    <text evidence="5">Lacks conserved residue(s) required for the propagation of feature annotation.</text>
</comment>